<evidence type="ECO:0000256" key="2">
    <source>
        <dbReference type="PROSITE-ProRule" id="PRU00059"/>
    </source>
</evidence>
<feature type="non-terminal residue" evidence="5">
    <location>
        <position position="407"/>
    </location>
</feature>
<dbReference type="PROSITE" id="PS01180">
    <property type="entry name" value="CUB"/>
    <property type="match status" value="1"/>
</dbReference>
<evidence type="ECO:0000313" key="6">
    <source>
        <dbReference type="Proteomes" id="UP000271974"/>
    </source>
</evidence>
<dbReference type="EMBL" id="RQTK01000491">
    <property type="protein sequence ID" value="RUS78763.1"/>
    <property type="molecule type" value="Genomic_DNA"/>
</dbReference>
<comment type="caution">
    <text evidence="2">Lacks conserved residue(s) required for the propagation of feature annotation.</text>
</comment>
<dbReference type="AlphaFoldDB" id="A0A3S1B350"/>
<keyword evidence="1" id="KW-1015">Disulfide bond</keyword>
<name>A0A3S1B350_ELYCH</name>
<evidence type="ECO:0000256" key="1">
    <source>
        <dbReference type="ARBA" id="ARBA00023157"/>
    </source>
</evidence>
<feature type="region of interest" description="Disordered" evidence="3">
    <location>
        <begin position="330"/>
        <end position="358"/>
    </location>
</feature>
<dbReference type="InterPro" id="IPR000859">
    <property type="entry name" value="CUB_dom"/>
</dbReference>
<reference evidence="5 6" key="1">
    <citation type="submission" date="2019-01" db="EMBL/GenBank/DDBJ databases">
        <title>A draft genome assembly of the solar-powered sea slug Elysia chlorotica.</title>
        <authorList>
            <person name="Cai H."/>
            <person name="Li Q."/>
            <person name="Fang X."/>
            <person name="Li J."/>
            <person name="Curtis N.E."/>
            <person name="Altenburger A."/>
            <person name="Shibata T."/>
            <person name="Feng M."/>
            <person name="Maeda T."/>
            <person name="Schwartz J.A."/>
            <person name="Shigenobu S."/>
            <person name="Lundholm N."/>
            <person name="Nishiyama T."/>
            <person name="Yang H."/>
            <person name="Hasebe M."/>
            <person name="Li S."/>
            <person name="Pierce S.K."/>
            <person name="Wang J."/>
        </authorList>
    </citation>
    <scope>NUCLEOTIDE SEQUENCE [LARGE SCALE GENOMIC DNA]</scope>
    <source>
        <strain evidence="5">EC2010</strain>
        <tissue evidence="5">Whole organism of an adult</tissue>
    </source>
</reference>
<comment type="caution">
    <text evidence="5">The sequence shown here is derived from an EMBL/GenBank/DDBJ whole genome shotgun (WGS) entry which is preliminary data.</text>
</comment>
<proteinExistence type="predicted"/>
<sequence>MTIFVFRATYNPTKMILYAFLRAYPFLCTSLALSISLHDVLQSKDFQSSGLSFCNTTVTKKTDTILLEDRDLDIGQQCYWHVDVANATSIDILFLPLPSANISSQERTAPSSDNIVPVISVYTNYSGQSPNEVAFSWTFQEVRTVKTFNSSNLWILTNLNINQPDKAFNRTVAISYVARLSGENDKTCSLSGPSPVDQGSFNIIERSFGSIAVLTCDAGFVVPLGSPRVSVCIADEEESEQTSDSNLISLSWSQPHFVCESVCKHPPDVAHATVNLQVDPDTRFTHHAHEQGMDNQSTTTKDMSTNSTAQYTCELPYLMYPHDHSGLLSCRSTTHSSPTTQTGAGEPGSETPAAPSAWGPLPPTCAIPDCSSTIIMSQHSGALVNPSYPSTALYGGRLQCRWEINAP</sequence>
<accession>A0A3S1B350</accession>
<dbReference type="InterPro" id="IPR035976">
    <property type="entry name" value="Sushi/SCR/CCP_sf"/>
</dbReference>
<keyword evidence="6" id="KW-1185">Reference proteome</keyword>
<evidence type="ECO:0000259" key="4">
    <source>
        <dbReference type="PROSITE" id="PS01180"/>
    </source>
</evidence>
<feature type="compositionally biased region" description="Polar residues" evidence="3">
    <location>
        <begin position="330"/>
        <end position="343"/>
    </location>
</feature>
<dbReference type="Proteomes" id="UP000271974">
    <property type="component" value="Unassembled WGS sequence"/>
</dbReference>
<feature type="domain" description="CUB" evidence="4">
    <location>
        <begin position="370"/>
        <end position="407"/>
    </location>
</feature>
<dbReference type="OrthoDB" id="6480633at2759"/>
<organism evidence="5 6">
    <name type="scientific">Elysia chlorotica</name>
    <name type="common">Eastern emerald elysia</name>
    <name type="synonym">Sea slug</name>
    <dbReference type="NCBI Taxonomy" id="188477"/>
    <lineage>
        <taxon>Eukaryota</taxon>
        <taxon>Metazoa</taxon>
        <taxon>Spiralia</taxon>
        <taxon>Lophotrochozoa</taxon>
        <taxon>Mollusca</taxon>
        <taxon>Gastropoda</taxon>
        <taxon>Heterobranchia</taxon>
        <taxon>Euthyneura</taxon>
        <taxon>Panpulmonata</taxon>
        <taxon>Sacoglossa</taxon>
        <taxon>Placobranchoidea</taxon>
        <taxon>Plakobranchidae</taxon>
        <taxon>Elysia</taxon>
    </lineage>
</organism>
<protein>
    <recommendedName>
        <fullName evidence="4">CUB domain-containing protein</fullName>
    </recommendedName>
</protein>
<gene>
    <name evidence="5" type="ORF">EGW08_013479</name>
</gene>
<evidence type="ECO:0000313" key="5">
    <source>
        <dbReference type="EMBL" id="RUS78763.1"/>
    </source>
</evidence>
<dbReference type="SUPFAM" id="SSF57535">
    <property type="entry name" value="Complement control module/SCR domain"/>
    <property type="match status" value="1"/>
</dbReference>
<evidence type="ECO:0000256" key="3">
    <source>
        <dbReference type="SAM" id="MobiDB-lite"/>
    </source>
</evidence>